<name>A0A8J1XI42_OWEFU</name>
<dbReference type="SMART" id="SM00233">
    <property type="entry name" value="PH"/>
    <property type="match status" value="1"/>
</dbReference>
<dbReference type="CDD" id="cd01254">
    <property type="entry name" value="PH_PLD"/>
    <property type="match status" value="1"/>
</dbReference>
<dbReference type="Pfam" id="PF00614">
    <property type="entry name" value="PLDc"/>
    <property type="match status" value="1"/>
</dbReference>
<keyword evidence="3" id="KW-0677">Repeat</keyword>
<evidence type="ECO:0000256" key="1">
    <source>
        <dbReference type="ARBA" id="ARBA00000798"/>
    </source>
</evidence>
<dbReference type="InterPro" id="IPR025202">
    <property type="entry name" value="PLD-like_dom"/>
</dbReference>
<dbReference type="Proteomes" id="UP000749559">
    <property type="component" value="Unassembled WGS sequence"/>
</dbReference>
<dbReference type="InterPro" id="IPR036871">
    <property type="entry name" value="PX_dom_sf"/>
</dbReference>
<keyword evidence="6" id="KW-0443">Lipid metabolism</keyword>
<accession>A0A8J1XI42</accession>
<dbReference type="InterPro" id="IPR016555">
    <property type="entry name" value="PLipase_D_euk"/>
</dbReference>
<dbReference type="InterPro" id="IPR001683">
    <property type="entry name" value="PX_dom"/>
</dbReference>
<dbReference type="InterPro" id="IPR001849">
    <property type="entry name" value="PH_domain"/>
</dbReference>
<dbReference type="Pfam" id="PF13091">
    <property type="entry name" value="PLDc_2"/>
    <property type="match status" value="1"/>
</dbReference>
<comment type="caution">
    <text evidence="11">The sequence shown here is derived from an EMBL/GenBank/DDBJ whole genome shotgun (WGS) entry which is preliminary data.</text>
</comment>
<evidence type="ECO:0000313" key="11">
    <source>
        <dbReference type="EMBL" id="CAH1798485.1"/>
    </source>
</evidence>
<dbReference type="PIRSF" id="PIRSF009376">
    <property type="entry name" value="Phospholipase_D_euk"/>
    <property type="match status" value="1"/>
</dbReference>
<dbReference type="GO" id="GO:0060627">
    <property type="term" value="P:regulation of vesicle-mediated transport"/>
    <property type="evidence" value="ECO:0007669"/>
    <property type="project" value="TreeGrafter"/>
</dbReference>
<reference evidence="11" key="1">
    <citation type="submission" date="2022-03" db="EMBL/GenBank/DDBJ databases">
        <authorList>
            <person name="Martin C."/>
        </authorList>
    </citation>
    <scope>NUCLEOTIDE SEQUENCE</scope>
</reference>
<evidence type="ECO:0000256" key="8">
    <source>
        <dbReference type="ARBA" id="ARBA00037868"/>
    </source>
</evidence>
<dbReference type="PANTHER" id="PTHR18896:SF76">
    <property type="entry name" value="PHOSPHOLIPASE"/>
    <property type="match status" value="1"/>
</dbReference>
<sequence>MAETTQIELPEIPEGSMDQNEGEPDDFEVADGEWNAAMSAFDRSVSVFSQGTLWSDDDAYEVLDEFDEDFCDEPDDTIQGEGTRLTRIPFSSIHDGSKDVPFHQRRHFIPGQKIKVQIIDIEKDPNAHRTSLNPFYYVIQLSHGDQQWMVRRKFNHFRSLHDSLTLFKTKVALPVPTRQHRDRRKSFKFNRKSMSRFPKMPDALVKPENMERRKRQLELYLQNMLRTPMYRNHIETLHFLEVSHLSFVQHLGIKRQEGFVLKRTGGRHVNLGCCKCFTCCAKLTFTVSERWSKRWLVVKDTFIAYLHDQNGRIRDVMLMDKDFKVTSGKMDTGTHRGLKVSNHSRQLLLKTGTRQRAAEWVDCIQFAARSTGRDFTTPNRHDSFAPVREDSYAQWFVDGATYFEAAAEAIEMAREEVFITDWWLSPQVYMKRPMTEGDRWRLDELLRRKAEQGVKIFILLYKEMEVALGINSYYTKQILTRKHPNLKVMRHPDGVSLWAHHEKIIVIDQKVAFLGGLDLAYGRWDDPRHKLTDLGSVVLNQPADTNSVTFQADLTTSSEPLSSTRTSTFYTDLPDIDGTDGGPLEAPHSMSENSHNPSACLPERTSNEMSTNNIEHTSNPATIDCKTNDETQHSSDDGKNQTPCGSHKRDDIQNTLSVQADVNLVSEHKQSMNNKLDAIDDNKNITDDNKNKKLMFKEEHTIQEPKGGGDNQNVFDISKIDNTEKIENIDNAMNLLDDTKTNDNDTDGKIRRISKSRRPKQLWLNLSGAISSTFRSRRSLSHDSYNLYNLSESSGAPMLTDISEPSSVQNNSELALNSPTSDTSIKTVQFPLTPGSPEAEPSFSVAMNQQGVKPSTPPASRKKLSGIVLASMIANKFRKGRRKSEEDLSIYPIFIEEALTLKNMGLEGSTKLWIGKDYCNFIAKDFHELDSPFTDFIDRTVTPRMPWHDIGAVVFGKCARDVSRHFIQRWNYTKLKKMRQNKDCPLLLPKSYNKVQVPSKISSTAIMADCQILRSADTWSAGIQHTETSIYQAYIKAIQLAKHYIYIENQFFISVSGHPVVENAIGDAIYERIVKAHEAGDTFRVFVVLPLLPAFEGELGTNKGTAIQAITHWNYQSICRGGNSLIERLQTKVGDPLKYISFCGLRTHDTLNGNLVTELVYVHSKLMIVDDDTTIIGSANINDRSMMGKRDSEIAMIVRDTQLVKVKFAGKDHKAGKFASSLRKTLFREHLGLTVHDKVRMTDPIADVFYKDVWMKYAATNTSVYDRVFRCAPNDYALDYTLLKNYEKEYPPLAKTDPEQAKKELGRVKGHLVLFPLLFLSKVNLLPQIGTKEHMAPTIIWT</sequence>
<feature type="region of interest" description="Disordered" evidence="10">
    <location>
        <begin position="1"/>
        <end position="28"/>
    </location>
</feature>
<evidence type="ECO:0000256" key="5">
    <source>
        <dbReference type="ARBA" id="ARBA00022963"/>
    </source>
</evidence>
<dbReference type="GO" id="GO:0012505">
    <property type="term" value="C:endomembrane system"/>
    <property type="evidence" value="ECO:0007669"/>
    <property type="project" value="UniProtKB-SubCell"/>
</dbReference>
<dbReference type="SUPFAM" id="SSF56024">
    <property type="entry name" value="Phospholipase D/nuclease"/>
    <property type="match status" value="3"/>
</dbReference>
<dbReference type="SMART" id="SM00312">
    <property type="entry name" value="PX"/>
    <property type="match status" value="1"/>
</dbReference>
<dbReference type="InterPro" id="IPR011993">
    <property type="entry name" value="PH-like_dom_sf"/>
</dbReference>
<dbReference type="PANTHER" id="PTHR18896">
    <property type="entry name" value="PHOSPHOLIPASE D"/>
    <property type="match status" value="1"/>
</dbReference>
<dbReference type="PROSITE" id="PS50003">
    <property type="entry name" value="PH_DOMAIN"/>
    <property type="match status" value="1"/>
</dbReference>
<dbReference type="Gene3D" id="3.30.1520.10">
    <property type="entry name" value="Phox-like domain"/>
    <property type="match status" value="1"/>
</dbReference>
<dbReference type="InterPro" id="IPR015679">
    <property type="entry name" value="PLipase_D_fam"/>
</dbReference>
<evidence type="ECO:0000256" key="2">
    <source>
        <dbReference type="ARBA" id="ARBA00008664"/>
    </source>
</evidence>
<proteinExistence type="inferred from homology"/>
<dbReference type="SUPFAM" id="SSF50729">
    <property type="entry name" value="PH domain-like"/>
    <property type="match status" value="1"/>
</dbReference>
<dbReference type="SUPFAM" id="SSF64268">
    <property type="entry name" value="PX domain"/>
    <property type="match status" value="1"/>
</dbReference>
<keyword evidence="12" id="KW-1185">Reference proteome</keyword>
<dbReference type="EC" id="3.1.4.4" evidence="9"/>
<feature type="compositionally biased region" description="Basic and acidic residues" evidence="10">
    <location>
        <begin position="626"/>
        <end position="639"/>
    </location>
</feature>
<feature type="compositionally biased region" description="Polar residues" evidence="10">
    <location>
        <begin position="558"/>
        <end position="570"/>
    </location>
</feature>
<dbReference type="GO" id="GO:0009395">
    <property type="term" value="P:phospholipid catabolic process"/>
    <property type="evidence" value="ECO:0007669"/>
    <property type="project" value="TreeGrafter"/>
</dbReference>
<dbReference type="OrthoDB" id="14911at2759"/>
<comment type="subcellular location">
    <subcellularLocation>
        <location evidence="8">Endomembrane system</location>
        <topology evidence="8">Lipid-anchor</topology>
    </subcellularLocation>
</comment>
<dbReference type="GO" id="GO:0035556">
    <property type="term" value="P:intracellular signal transduction"/>
    <property type="evidence" value="ECO:0007669"/>
    <property type="project" value="InterPro"/>
</dbReference>
<protein>
    <recommendedName>
        <fullName evidence="9">Phospholipase</fullName>
        <ecNumber evidence="9">3.1.4.4</ecNumber>
    </recommendedName>
</protein>
<feature type="compositionally biased region" description="Polar residues" evidence="10">
    <location>
        <begin position="607"/>
        <end position="621"/>
    </location>
</feature>
<dbReference type="PROSITE" id="PS50195">
    <property type="entry name" value="PX"/>
    <property type="match status" value="1"/>
</dbReference>
<dbReference type="Gene3D" id="2.30.29.30">
    <property type="entry name" value="Pleckstrin-homology domain (PH domain)/Phosphotyrosine-binding domain (PTB)"/>
    <property type="match status" value="1"/>
</dbReference>
<gene>
    <name evidence="11" type="ORF">OFUS_LOCUS22629</name>
</gene>
<dbReference type="Gene3D" id="3.30.870.10">
    <property type="entry name" value="Endonuclease Chain A"/>
    <property type="match status" value="3"/>
</dbReference>
<feature type="region of interest" description="Disordered" evidence="10">
    <location>
        <begin position="803"/>
        <end position="822"/>
    </location>
</feature>
<dbReference type="PROSITE" id="PS50035">
    <property type="entry name" value="PLD"/>
    <property type="match status" value="2"/>
</dbReference>
<dbReference type="Pfam" id="PF00787">
    <property type="entry name" value="PX"/>
    <property type="match status" value="1"/>
</dbReference>
<dbReference type="CDD" id="cd09138">
    <property type="entry name" value="PLDc_vPLD1_2_yPLD_like_1"/>
    <property type="match status" value="1"/>
</dbReference>
<dbReference type="EMBL" id="CAIIXF020000011">
    <property type="protein sequence ID" value="CAH1798485.1"/>
    <property type="molecule type" value="Genomic_DNA"/>
</dbReference>
<evidence type="ECO:0000256" key="10">
    <source>
        <dbReference type="SAM" id="MobiDB-lite"/>
    </source>
</evidence>
<dbReference type="InterPro" id="IPR001736">
    <property type="entry name" value="PLipase_D/transphosphatidylase"/>
</dbReference>
<keyword evidence="7" id="KW-0449">Lipoprotein</keyword>
<organism evidence="11 12">
    <name type="scientific">Owenia fusiformis</name>
    <name type="common">Polychaete worm</name>
    <dbReference type="NCBI Taxonomy" id="6347"/>
    <lineage>
        <taxon>Eukaryota</taxon>
        <taxon>Metazoa</taxon>
        <taxon>Spiralia</taxon>
        <taxon>Lophotrochozoa</taxon>
        <taxon>Annelida</taxon>
        <taxon>Polychaeta</taxon>
        <taxon>Sedentaria</taxon>
        <taxon>Canalipalpata</taxon>
        <taxon>Sabellida</taxon>
        <taxon>Oweniida</taxon>
        <taxon>Oweniidae</taxon>
        <taxon>Owenia</taxon>
    </lineage>
</organism>
<dbReference type="FunFam" id="3.30.870.10:FF:000011">
    <property type="entry name" value="Phospholipase"/>
    <property type="match status" value="1"/>
</dbReference>
<feature type="region of interest" description="Disordered" evidence="10">
    <location>
        <begin position="558"/>
        <end position="650"/>
    </location>
</feature>
<evidence type="ECO:0000256" key="9">
    <source>
        <dbReference type="PIRNR" id="PIRNR009376"/>
    </source>
</evidence>
<keyword evidence="4 9" id="KW-0378">Hydrolase</keyword>
<comment type="similarity">
    <text evidence="2 9">Belongs to the phospholipase D family.</text>
</comment>
<dbReference type="GO" id="GO:0035091">
    <property type="term" value="F:phosphatidylinositol binding"/>
    <property type="evidence" value="ECO:0007669"/>
    <property type="project" value="InterPro"/>
</dbReference>
<evidence type="ECO:0000256" key="3">
    <source>
        <dbReference type="ARBA" id="ARBA00022737"/>
    </source>
</evidence>
<evidence type="ECO:0000256" key="4">
    <source>
        <dbReference type="ARBA" id="ARBA00022801"/>
    </source>
</evidence>
<evidence type="ECO:0000256" key="7">
    <source>
        <dbReference type="ARBA" id="ARBA00023288"/>
    </source>
</evidence>
<dbReference type="CDD" id="cd09141">
    <property type="entry name" value="PLDc_vPLD1_2_yPLD_like_2"/>
    <property type="match status" value="1"/>
</dbReference>
<keyword evidence="5 9" id="KW-0442">Lipid degradation</keyword>
<evidence type="ECO:0000313" key="12">
    <source>
        <dbReference type="Proteomes" id="UP000749559"/>
    </source>
</evidence>
<dbReference type="GO" id="GO:0004630">
    <property type="term" value="F:phospholipase D activity"/>
    <property type="evidence" value="ECO:0007669"/>
    <property type="project" value="UniProtKB-UniRule"/>
</dbReference>
<evidence type="ECO:0000256" key="6">
    <source>
        <dbReference type="ARBA" id="ARBA00023098"/>
    </source>
</evidence>
<dbReference type="SMART" id="SM00155">
    <property type="entry name" value="PLDc"/>
    <property type="match status" value="2"/>
</dbReference>
<dbReference type="GO" id="GO:0006654">
    <property type="term" value="P:phosphatidic acid biosynthetic process"/>
    <property type="evidence" value="ECO:0007669"/>
    <property type="project" value="InterPro"/>
</dbReference>
<comment type="catalytic activity">
    <reaction evidence="1 9">
        <text>a 1,2-diacyl-sn-glycero-3-phosphocholine + H2O = a 1,2-diacyl-sn-glycero-3-phosphate + choline + H(+)</text>
        <dbReference type="Rhea" id="RHEA:14445"/>
        <dbReference type="ChEBI" id="CHEBI:15354"/>
        <dbReference type="ChEBI" id="CHEBI:15377"/>
        <dbReference type="ChEBI" id="CHEBI:15378"/>
        <dbReference type="ChEBI" id="CHEBI:57643"/>
        <dbReference type="ChEBI" id="CHEBI:58608"/>
        <dbReference type="EC" id="3.1.4.4"/>
    </reaction>
</comment>